<dbReference type="SUPFAM" id="SSF53850">
    <property type="entry name" value="Periplasmic binding protein-like II"/>
    <property type="match status" value="1"/>
</dbReference>
<evidence type="ECO:0000313" key="2">
    <source>
        <dbReference type="EMBL" id="MDV6281931.1"/>
    </source>
</evidence>
<organism evidence="2 3">
    <name type="scientific">Rhodococcus jostii</name>
    <dbReference type="NCBI Taxonomy" id="132919"/>
    <lineage>
        <taxon>Bacteria</taxon>
        <taxon>Bacillati</taxon>
        <taxon>Actinomycetota</taxon>
        <taxon>Actinomycetes</taxon>
        <taxon>Mycobacteriales</taxon>
        <taxon>Nocardiaceae</taxon>
        <taxon>Rhodococcus</taxon>
    </lineage>
</organism>
<dbReference type="PANTHER" id="PTHR30006">
    <property type="entry name" value="THIAMINE-BINDING PERIPLASMIC PROTEIN-RELATED"/>
    <property type="match status" value="1"/>
</dbReference>
<dbReference type="InterPro" id="IPR006059">
    <property type="entry name" value="SBP"/>
</dbReference>
<dbReference type="RefSeq" id="WP_317568828.1">
    <property type="nucleotide sequence ID" value="NZ_JAWLKA010000008.1"/>
</dbReference>
<sequence length="287" mass="31069">MAAPSQNKRLEDAFNASHPDITLEITRGASDLVPKVDAEIATGADGADIFIMSGDSWFLRNKDNLAPVTADAAKTYPDWGVDGHAPIVSYSPFSMILWNTDAFPDGFETWDDLLAPEVKNRLGVRDTMSAVLASYLQYLQDKNGPNYLPELAEQNPKFYPSLIPMAQAVASGEIGVAYTASPAVVHDLESRGAPIDSVLIKDGWASPFIAGILKKSPRQDDAQIVMDYLLSPAGQEVFNGSGDAGSPIEGLDGTIDTTQMRVLSEKDTPPKVIAEWAVRLREIFNRG</sequence>
<dbReference type="Gene3D" id="3.40.190.10">
    <property type="entry name" value="Periplasmic binding protein-like II"/>
    <property type="match status" value="2"/>
</dbReference>
<dbReference type="EMBL" id="JAWLKA010000008">
    <property type="protein sequence ID" value="MDV6281931.1"/>
    <property type="molecule type" value="Genomic_DNA"/>
</dbReference>
<evidence type="ECO:0000256" key="1">
    <source>
        <dbReference type="ARBA" id="ARBA00022729"/>
    </source>
</evidence>
<dbReference type="Pfam" id="PF01547">
    <property type="entry name" value="SBP_bac_1"/>
    <property type="match status" value="1"/>
</dbReference>
<reference evidence="2 3" key="1">
    <citation type="submission" date="2023-10" db="EMBL/GenBank/DDBJ databases">
        <title>Development of a sustainable strategy for remediation of hydrocarbon-contaminated territories based on the waste exchange concept.</title>
        <authorList>
            <person name="Krivoruchko A."/>
        </authorList>
    </citation>
    <scope>NUCLEOTIDE SEQUENCE [LARGE SCALE GENOMIC DNA]</scope>
    <source>
        <strain evidence="2 3">IEGM 60</strain>
    </source>
</reference>
<gene>
    <name evidence="2" type="ORF">R3Q59_15600</name>
</gene>
<evidence type="ECO:0000313" key="3">
    <source>
        <dbReference type="Proteomes" id="UP001185737"/>
    </source>
</evidence>
<comment type="caution">
    <text evidence="2">The sequence shown here is derived from an EMBL/GenBank/DDBJ whole genome shotgun (WGS) entry which is preliminary data.</text>
</comment>
<accession>A0ABU4CED9</accession>
<name>A0ABU4CED9_RHOJO</name>
<dbReference type="Proteomes" id="UP001185737">
    <property type="component" value="Unassembled WGS sequence"/>
</dbReference>
<keyword evidence="3" id="KW-1185">Reference proteome</keyword>
<protein>
    <submittedName>
        <fullName evidence="2">Extracellular solute-binding protein</fullName>
    </submittedName>
</protein>
<proteinExistence type="predicted"/>
<keyword evidence="1" id="KW-0732">Signal</keyword>